<comment type="caution">
    <text evidence="1">The sequence shown here is derived from an EMBL/GenBank/DDBJ whole genome shotgun (WGS) entry which is preliminary data.</text>
</comment>
<protein>
    <submittedName>
        <fullName evidence="1">Uncharacterized protein</fullName>
    </submittedName>
</protein>
<dbReference type="Proteomes" id="UP001604277">
    <property type="component" value="Unassembled WGS sequence"/>
</dbReference>
<keyword evidence="2" id="KW-1185">Reference proteome</keyword>
<dbReference type="EMBL" id="JBFOLJ010000007">
    <property type="protein sequence ID" value="KAL2520687.1"/>
    <property type="molecule type" value="Genomic_DNA"/>
</dbReference>
<sequence length="177" mass="21173">MSRRATSSRVHSLLVHDIGAIIRSHYPMNTCYWLTIFSSEKNDLVDEITTNFEIDSKDSRLANYVNRLYNRRYREFKAELNAYYKLHKTCEDALINPSLEMFDRSVDQWMASSTNIENRSKKKYNYRTGSHPLSYIVEEMAVLSRFFTNQLVDKMLPTLLRYNFLTIRTQLWRLEYL</sequence>
<accession>A0ABD1U6P4</accession>
<proteinExistence type="predicted"/>
<reference evidence="2" key="1">
    <citation type="submission" date="2024-07" db="EMBL/GenBank/DDBJ databases">
        <title>Two chromosome-level genome assemblies of Korean endemic species Abeliophyllum distichum and Forsythia ovata (Oleaceae).</title>
        <authorList>
            <person name="Jang H."/>
        </authorList>
    </citation>
    <scope>NUCLEOTIDE SEQUENCE [LARGE SCALE GENOMIC DNA]</scope>
</reference>
<organism evidence="1 2">
    <name type="scientific">Forsythia ovata</name>
    <dbReference type="NCBI Taxonomy" id="205694"/>
    <lineage>
        <taxon>Eukaryota</taxon>
        <taxon>Viridiplantae</taxon>
        <taxon>Streptophyta</taxon>
        <taxon>Embryophyta</taxon>
        <taxon>Tracheophyta</taxon>
        <taxon>Spermatophyta</taxon>
        <taxon>Magnoliopsida</taxon>
        <taxon>eudicotyledons</taxon>
        <taxon>Gunneridae</taxon>
        <taxon>Pentapetalae</taxon>
        <taxon>asterids</taxon>
        <taxon>lamiids</taxon>
        <taxon>Lamiales</taxon>
        <taxon>Oleaceae</taxon>
        <taxon>Forsythieae</taxon>
        <taxon>Forsythia</taxon>
    </lineage>
</organism>
<evidence type="ECO:0000313" key="1">
    <source>
        <dbReference type="EMBL" id="KAL2520687.1"/>
    </source>
</evidence>
<name>A0ABD1U6P4_9LAMI</name>
<evidence type="ECO:0000313" key="2">
    <source>
        <dbReference type="Proteomes" id="UP001604277"/>
    </source>
</evidence>
<gene>
    <name evidence="1" type="ORF">Fot_24610</name>
</gene>
<dbReference type="AlphaFoldDB" id="A0ABD1U6P4"/>